<evidence type="ECO:0000256" key="5">
    <source>
        <dbReference type="ARBA" id="ARBA00023034"/>
    </source>
</evidence>
<evidence type="ECO:0000256" key="3">
    <source>
        <dbReference type="ARBA" id="ARBA00022676"/>
    </source>
</evidence>
<dbReference type="PANTHER" id="PTHR11062">
    <property type="entry name" value="EXOSTOSIN HEPARAN SULFATE GLYCOSYLTRANSFERASE -RELATED"/>
    <property type="match status" value="1"/>
</dbReference>
<sequence>MESSVNTQILLFFSYNKISLFLSLFQNHHREKETLTFNLKRPKREKMNMLMLKKSLVKHWFVIFISPFILCVSCLILSKYFMKGVSPTFHAPKKLDPCLGQYIYVYDLPSRFNDDLLKGCNTLIKWENMCPYLSNLGLGPKIIEESNETVISKKNWYATHQFSLEVIFHNIMKDYKCLTNDSSLASAIYVPYYAGLDVGRYLWGGFNISIRDESPNQLVKWLAQQSQWKRMYGKDHFMVGGRVGYDFRRGSDKDEDWGTKLMFLPEASNITILLIESCADKEFPLYENEFAIPYPTYFHPSNDDEIFEWQRKMRNRKREYLFSFVGAPRPNLTSSIRNELIDHCQSSKSCKLVGNHFGDPVHVLDVFQKSVFCLQPPGDSFTRRSTFDSILAGCIPVFFHPHSAYKQYMWHFPKNNSSYSVFIPETDVKRKRVMINETLFNVQESEVLEMRDEVIRLIPKIVYRYPSSRLETLDDAFDVAVKGVLQRIEEMKR</sequence>
<comment type="caution">
    <text evidence="8">The sequence shown here is derived from an EMBL/GenBank/DDBJ whole genome shotgun (WGS) entry which is preliminary data.</text>
</comment>
<keyword evidence="5" id="KW-0333">Golgi apparatus</keyword>
<dbReference type="InterPro" id="IPR040911">
    <property type="entry name" value="Exostosin_GT47"/>
</dbReference>
<dbReference type="PANTHER" id="PTHR11062:SF282">
    <property type="entry name" value="XYLOGLUCAN GALACTOSYLTRANSFERASE GT11-RELATED"/>
    <property type="match status" value="1"/>
</dbReference>
<evidence type="ECO:0000313" key="8">
    <source>
        <dbReference type="EMBL" id="RHN55864.1"/>
    </source>
</evidence>
<dbReference type="Pfam" id="PF03016">
    <property type="entry name" value="Exostosin_GT47"/>
    <property type="match status" value="1"/>
</dbReference>
<keyword evidence="6" id="KW-0812">Transmembrane</keyword>
<evidence type="ECO:0000256" key="4">
    <source>
        <dbReference type="ARBA" id="ARBA00022968"/>
    </source>
</evidence>
<keyword evidence="4" id="KW-0735">Signal-anchor</keyword>
<evidence type="ECO:0000256" key="6">
    <source>
        <dbReference type="SAM" id="Phobius"/>
    </source>
</evidence>
<dbReference type="GO" id="GO:0016757">
    <property type="term" value="F:glycosyltransferase activity"/>
    <property type="evidence" value="ECO:0007669"/>
    <property type="project" value="UniProtKB-KW"/>
</dbReference>
<reference evidence="8" key="1">
    <citation type="journal article" date="2018" name="Nat. Plants">
        <title>Whole-genome landscape of Medicago truncatula symbiotic genes.</title>
        <authorList>
            <person name="Pecrix Y."/>
            <person name="Gamas P."/>
            <person name="Carrere S."/>
        </authorList>
    </citation>
    <scope>NUCLEOTIDE SEQUENCE</scope>
    <source>
        <tissue evidence="8">Leaves</tissue>
    </source>
</reference>
<dbReference type="InterPro" id="IPR004263">
    <property type="entry name" value="Exostosin"/>
</dbReference>
<evidence type="ECO:0000256" key="2">
    <source>
        <dbReference type="ARBA" id="ARBA00010271"/>
    </source>
</evidence>
<gene>
    <name evidence="8" type="ORF">MtrunA17_Chr5g0423071</name>
</gene>
<comment type="subcellular location">
    <subcellularLocation>
        <location evidence="1">Golgi apparatus membrane</location>
        <topology evidence="1">Single-pass type II membrane protein</topology>
    </subcellularLocation>
</comment>
<keyword evidence="6" id="KW-1133">Transmembrane helix</keyword>
<keyword evidence="3" id="KW-0808">Transferase</keyword>
<dbReference type="AlphaFoldDB" id="A0A396HV65"/>
<dbReference type="GO" id="GO:0000139">
    <property type="term" value="C:Golgi membrane"/>
    <property type="evidence" value="ECO:0007669"/>
    <property type="project" value="UniProtKB-SubCell"/>
</dbReference>
<proteinExistence type="inferred from homology"/>
<organism evidence="8">
    <name type="scientific">Medicago truncatula</name>
    <name type="common">Barrel medic</name>
    <name type="synonym">Medicago tribuloides</name>
    <dbReference type="NCBI Taxonomy" id="3880"/>
    <lineage>
        <taxon>Eukaryota</taxon>
        <taxon>Viridiplantae</taxon>
        <taxon>Streptophyta</taxon>
        <taxon>Embryophyta</taxon>
        <taxon>Tracheophyta</taxon>
        <taxon>Spermatophyta</taxon>
        <taxon>Magnoliopsida</taxon>
        <taxon>eudicotyledons</taxon>
        <taxon>Gunneridae</taxon>
        <taxon>Pentapetalae</taxon>
        <taxon>rosids</taxon>
        <taxon>fabids</taxon>
        <taxon>Fabales</taxon>
        <taxon>Fabaceae</taxon>
        <taxon>Papilionoideae</taxon>
        <taxon>50 kb inversion clade</taxon>
        <taxon>NPAAA clade</taxon>
        <taxon>Hologalegina</taxon>
        <taxon>IRL clade</taxon>
        <taxon>Trifolieae</taxon>
        <taxon>Medicago</taxon>
    </lineage>
</organism>
<comment type="similarity">
    <text evidence="2">Belongs to the glycosyltransferase 47 family.</text>
</comment>
<name>A0A396HV65_MEDTR</name>
<dbReference type="EMBL" id="PSQE01000005">
    <property type="protein sequence ID" value="RHN55864.1"/>
    <property type="molecule type" value="Genomic_DNA"/>
</dbReference>
<evidence type="ECO:0000256" key="1">
    <source>
        <dbReference type="ARBA" id="ARBA00004323"/>
    </source>
</evidence>
<evidence type="ECO:0000259" key="7">
    <source>
        <dbReference type="Pfam" id="PF03016"/>
    </source>
</evidence>
<keyword evidence="3" id="KW-0328">Glycosyltransferase</keyword>
<keyword evidence="6" id="KW-0472">Membrane</keyword>
<feature type="domain" description="Exostosin GT47" evidence="7">
    <location>
        <begin position="100"/>
        <end position="432"/>
    </location>
</feature>
<feature type="transmembrane region" description="Helical" evidence="6">
    <location>
        <begin position="60"/>
        <end position="82"/>
    </location>
</feature>
<protein>
    <submittedName>
        <fullName evidence="8">Putative exostosin</fullName>
    </submittedName>
</protein>
<dbReference type="Proteomes" id="UP000265566">
    <property type="component" value="Chromosome 5"/>
</dbReference>
<dbReference type="Gramene" id="rna31141">
    <property type="protein sequence ID" value="RHN55864.1"/>
    <property type="gene ID" value="gene31141"/>
</dbReference>
<accession>A0A396HV65</accession>